<evidence type="ECO:0000313" key="1">
    <source>
        <dbReference type="EMBL" id="MET4633182.1"/>
    </source>
</evidence>
<dbReference type="PANTHER" id="PTHR38479">
    <property type="entry name" value="LMO0824 PROTEIN"/>
    <property type="match status" value="1"/>
</dbReference>
<dbReference type="Proteomes" id="UP001549321">
    <property type="component" value="Unassembled WGS sequence"/>
</dbReference>
<comment type="caution">
    <text evidence="1">The sequence shown here is derived from an EMBL/GenBank/DDBJ whole genome shotgun (WGS) entry which is preliminary data.</text>
</comment>
<evidence type="ECO:0000313" key="2">
    <source>
        <dbReference type="Proteomes" id="UP001549321"/>
    </source>
</evidence>
<gene>
    <name evidence="1" type="ORF">ABIE08_001095</name>
</gene>
<dbReference type="RefSeq" id="WP_354549330.1">
    <property type="nucleotide sequence ID" value="NZ_JBEPSM010000001.1"/>
</dbReference>
<proteinExistence type="predicted"/>
<dbReference type="EMBL" id="JBEPSM010000001">
    <property type="protein sequence ID" value="MET4633182.1"/>
    <property type="molecule type" value="Genomic_DNA"/>
</dbReference>
<reference evidence="1 2" key="1">
    <citation type="submission" date="2024-06" db="EMBL/GenBank/DDBJ databases">
        <title>Sorghum-associated microbial communities from plants grown in Nebraska, USA.</title>
        <authorList>
            <person name="Schachtman D."/>
        </authorList>
    </citation>
    <scope>NUCLEOTIDE SEQUENCE [LARGE SCALE GENOMIC DNA]</scope>
    <source>
        <strain evidence="1 2">3207</strain>
    </source>
</reference>
<dbReference type="Pfam" id="PF06224">
    <property type="entry name" value="AlkZ-like"/>
    <property type="match status" value="1"/>
</dbReference>
<organism evidence="1 2">
    <name type="scientific">Kaistia defluvii</name>
    <dbReference type="NCBI Taxonomy" id="410841"/>
    <lineage>
        <taxon>Bacteria</taxon>
        <taxon>Pseudomonadati</taxon>
        <taxon>Pseudomonadota</taxon>
        <taxon>Alphaproteobacteria</taxon>
        <taxon>Hyphomicrobiales</taxon>
        <taxon>Kaistiaceae</taxon>
        <taxon>Kaistia</taxon>
    </lineage>
</organism>
<keyword evidence="2" id="KW-1185">Reference proteome</keyword>
<evidence type="ECO:0008006" key="3">
    <source>
        <dbReference type="Google" id="ProtNLM"/>
    </source>
</evidence>
<accession>A0ABV2QVY1</accession>
<name>A0ABV2QVY1_9HYPH</name>
<protein>
    <recommendedName>
        <fullName evidence="3">Winged helix DNA-binding domain-containing protein</fullName>
    </recommendedName>
</protein>
<sequence>MAADAALILTTRALNRALLARQMLLERVAMPAEAAIETLIGLQSQIPGNPYTALWSRLEGFRPEEVSDLTAARKLVRIALMRGTLHLVTVADAVALRPVVQKVFERTMTPGSAYGRALASVDIAELVAAGERLLEEKPHSNKELEAVLAPRFPGVDGHALSHAVRAMLPLVQVTPRGLWRQGGLAISTTLESWTGQATTTDDRPEAMIRRYLAVFGPASVQDVQAWSGLTKLAGAVASLRDELSEFRDEAGQVLYDLPDAPRPSEDTAAPPRFLPDYDNVMLGHAERSRIVHDDHRSHFTKENGLIPAFLVDGFAGGSWRIDRERGRATLRITPLIPLKNRDRKALEREAEALLAFQEPDAKTREIVFADAP</sequence>
<dbReference type="InterPro" id="IPR009351">
    <property type="entry name" value="AlkZ-like"/>
</dbReference>
<dbReference type="PANTHER" id="PTHR38479:SF2">
    <property type="entry name" value="WINGED HELIX DNA-BINDING DOMAIN-CONTAINING PROTEIN"/>
    <property type="match status" value="1"/>
</dbReference>